<sequence>MSNQPPAPEPGPPGDAPAALAGSALPASGPAAEPVPAAVAADDASCALRVPAVLEAPRIVRAGLRQWLAGVSWPQDPADEIVLAVSEAVSNAVEHAYPQVGPADQGVEVDAVVEESDEGRRVRVRIRDHGAWTMRPADEEPTNRRRGLPLMTMLMEDVLVVPGGTPADAGDEQPGIAAEVVEAVVEAVVKAGGGVAPPTGTEIVLLSPPVPR</sequence>
<feature type="domain" description="Histidine kinase/HSP90-like ATPase" evidence="3">
    <location>
        <begin position="51"/>
        <end position="165"/>
    </location>
</feature>
<organism evidence="4 5">
    <name type="scientific">Pseudonocardia ailaonensis</name>
    <dbReference type="NCBI Taxonomy" id="367279"/>
    <lineage>
        <taxon>Bacteria</taxon>
        <taxon>Bacillati</taxon>
        <taxon>Actinomycetota</taxon>
        <taxon>Actinomycetes</taxon>
        <taxon>Pseudonocardiales</taxon>
        <taxon>Pseudonocardiaceae</taxon>
        <taxon>Pseudonocardia</taxon>
    </lineage>
</organism>
<gene>
    <name evidence="4" type="ORF">GCM10009836_32160</name>
</gene>
<dbReference type="Proteomes" id="UP001500449">
    <property type="component" value="Unassembled WGS sequence"/>
</dbReference>
<evidence type="ECO:0000256" key="1">
    <source>
        <dbReference type="ARBA" id="ARBA00022527"/>
    </source>
</evidence>
<dbReference type="Gene3D" id="3.30.565.10">
    <property type="entry name" value="Histidine kinase-like ATPase, C-terminal domain"/>
    <property type="match status" value="1"/>
</dbReference>
<comment type="caution">
    <text evidence="4">The sequence shown here is derived from an EMBL/GenBank/DDBJ whole genome shotgun (WGS) entry which is preliminary data.</text>
</comment>
<keyword evidence="5" id="KW-1185">Reference proteome</keyword>
<feature type="compositionally biased region" description="Pro residues" evidence="2">
    <location>
        <begin position="1"/>
        <end position="15"/>
    </location>
</feature>
<dbReference type="InterPro" id="IPR036890">
    <property type="entry name" value="HATPase_C_sf"/>
</dbReference>
<feature type="compositionally biased region" description="Low complexity" evidence="2">
    <location>
        <begin position="16"/>
        <end position="33"/>
    </location>
</feature>
<keyword evidence="1" id="KW-0808">Transferase</keyword>
<dbReference type="PANTHER" id="PTHR35526:SF3">
    <property type="entry name" value="ANTI-SIGMA-F FACTOR RSBW"/>
    <property type="match status" value="1"/>
</dbReference>
<protein>
    <recommendedName>
        <fullName evidence="3">Histidine kinase/HSP90-like ATPase domain-containing protein</fullName>
    </recommendedName>
</protein>
<evidence type="ECO:0000259" key="3">
    <source>
        <dbReference type="Pfam" id="PF13581"/>
    </source>
</evidence>
<reference evidence="4 5" key="1">
    <citation type="journal article" date="2019" name="Int. J. Syst. Evol. Microbiol.">
        <title>The Global Catalogue of Microorganisms (GCM) 10K type strain sequencing project: providing services to taxonomists for standard genome sequencing and annotation.</title>
        <authorList>
            <consortium name="The Broad Institute Genomics Platform"/>
            <consortium name="The Broad Institute Genome Sequencing Center for Infectious Disease"/>
            <person name="Wu L."/>
            <person name="Ma J."/>
        </authorList>
    </citation>
    <scope>NUCLEOTIDE SEQUENCE [LARGE SCALE GENOMIC DNA]</scope>
    <source>
        <strain evidence="4 5">JCM 16009</strain>
    </source>
</reference>
<dbReference type="CDD" id="cd16936">
    <property type="entry name" value="HATPase_RsbW-like"/>
    <property type="match status" value="1"/>
</dbReference>
<dbReference type="InterPro" id="IPR003594">
    <property type="entry name" value="HATPase_dom"/>
</dbReference>
<dbReference type="Pfam" id="PF13581">
    <property type="entry name" value="HATPase_c_2"/>
    <property type="match status" value="1"/>
</dbReference>
<accession>A0ABN2N3N3</accession>
<name>A0ABN2N3N3_9PSEU</name>
<keyword evidence="1" id="KW-0723">Serine/threonine-protein kinase</keyword>
<dbReference type="RefSeq" id="WP_344417322.1">
    <property type="nucleotide sequence ID" value="NZ_BAAAQK010000009.1"/>
</dbReference>
<dbReference type="EMBL" id="BAAAQK010000009">
    <property type="protein sequence ID" value="GAA1849984.1"/>
    <property type="molecule type" value="Genomic_DNA"/>
</dbReference>
<dbReference type="SUPFAM" id="SSF55874">
    <property type="entry name" value="ATPase domain of HSP90 chaperone/DNA topoisomerase II/histidine kinase"/>
    <property type="match status" value="1"/>
</dbReference>
<keyword evidence="1" id="KW-0418">Kinase</keyword>
<evidence type="ECO:0000256" key="2">
    <source>
        <dbReference type="SAM" id="MobiDB-lite"/>
    </source>
</evidence>
<dbReference type="InterPro" id="IPR050267">
    <property type="entry name" value="Anti-sigma-factor_SerPK"/>
</dbReference>
<feature type="region of interest" description="Disordered" evidence="2">
    <location>
        <begin position="1"/>
        <end position="33"/>
    </location>
</feature>
<dbReference type="PANTHER" id="PTHR35526">
    <property type="entry name" value="ANTI-SIGMA-F FACTOR RSBW-RELATED"/>
    <property type="match status" value="1"/>
</dbReference>
<proteinExistence type="predicted"/>
<evidence type="ECO:0000313" key="4">
    <source>
        <dbReference type="EMBL" id="GAA1849984.1"/>
    </source>
</evidence>
<evidence type="ECO:0000313" key="5">
    <source>
        <dbReference type="Proteomes" id="UP001500449"/>
    </source>
</evidence>